<keyword evidence="2" id="KW-0378">Hydrolase</keyword>
<dbReference type="EMBL" id="QZEY01000026">
    <property type="protein sequence ID" value="RJL21210.1"/>
    <property type="molecule type" value="Genomic_DNA"/>
</dbReference>
<proteinExistence type="predicted"/>
<keyword evidence="2" id="KW-0347">Helicase</keyword>
<dbReference type="Proteomes" id="UP000265768">
    <property type="component" value="Unassembled WGS sequence"/>
</dbReference>
<sequence>MQLMNDGFSAPRLTATQRRVFDELLAVGAARPTAPPGLADELRQTIADGVADLAPAWPDGPLYLTKGSIASVLACEGRYLAEQEGPPAGATPPPVAAGIVTHRAIQLAHTHPGRPVEEYVRAAALGAAGENAEFAALWDDGIAAQSDVLAGAVSRVTAFLDSWPPLDAAWSPRFEESLAARAGLIRLHARPDLILGRPRPDGRRTMLLVDLKSGRLREEHHQEAQLYALVCTLRHGLPPWRSAVFSLADGEWTDPRVSPDSLAAAARRVVAAARAAVQLKTESRPAALSPGEWCRRCPRSPACPAAAPGGGPRPAPSAEGPPRPPVPARQPFPEAAPDARDDPYALPDPATPQAARGAG</sequence>
<protein>
    <recommendedName>
        <fullName evidence="5">PD-(D/E)XK endonuclease-like domain-containing protein</fullName>
    </recommendedName>
</protein>
<evidence type="ECO:0000256" key="2">
    <source>
        <dbReference type="ARBA" id="ARBA00022806"/>
    </source>
</evidence>
<keyword evidence="2" id="KW-0547">Nucleotide-binding</keyword>
<dbReference type="GO" id="GO:0004386">
    <property type="term" value="F:helicase activity"/>
    <property type="evidence" value="ECO:0007669"/>
    <property type="project" value="UniProtKB-KW"/>
</dbReference>
<name>A0A3A4A824_9ACTN</name>
<evidence type="ECO:0000313" key="6">
    <source>
        <dbReference type="EMBL" id="RJL21210.1"/>
    </source>
</evidence>
<organism evidence="6 7">
    <name type="scientific">Bailinhaonella thermotolerans</name>
    <dbReference type="NCBI Taxonomy" id="1070861"/>
    <lineage>
        <taxon>Bacteria</taxon>
        <taxon>Bacillati</taxon>
        <taxon>Actinomycetota</taxon>
        <taxon>Actinomycetes</taxon>
        <taxon>Streptosporangiales</taxon>
        <taxon>Streptosporangiaceae</taxon>
        <taxon>Bailinhaonella</taxon>
    </lineage>
</organism>
<evidence type="ECO:0000256" key="3">
    <source>
        <dbReference type="ARBA" id="ARBA00023204"/>
    </source>
</evidence>
<dbReference type="InterPro" id="IPR038726">
    <property type="entry name" value="PDDEXK_AddAB-type"/>
</dbReference>
<keyword evidence="3" id="KW-0234">DNA repair</keyword>
<dbReference type="Pfam" id="PF12705">
    <property type="entry name" value="PDDEXK_1"/>
    <property type="match status" value="1"/>
</dbReference>
<feature type="domain" description="PD-(D/E)XK endonuclease-like" evidence="5">
    <location>
        <begin position="68"/>
        <end position="304"/>
    </location>
</feature>
<accession>A0A3A4A824</accession>
<feature type="compositionally biased region" description="Pro residues" evidence="4">
    <location>
        <begin position="311"/>
        <end position="330"/>
    </location>
</feature>
<evidence type="ECO:0000256" key="1">
    <source>
        <dbReference type="ARBA" id="ARBA00022763"/>
    </source>
</evidence>
<evidence type="ECO:0000259" key="5">
    <source>
        <dbReference type="Pfam" id="PF12705"/>
    </source>
</evidence>
<comment type="caution">
    <text evidence="6">The sequence shown here is derived from an EMBL/GenBank/DDBJ whole genome shotgun (WGS) entry which is preliminary data.</text>
</comment>
<gene>
    <name evidence="6" type="ORF">D5H75_37725</name>
</gene>
<keyword evidence="2" id="KW-0067">ATP-binding</keyword>
<evidence type="ECO:0000256" key="4">
    <source>
        <dbReference type="SAM" id="MobiDB-lite"/>
    </source>
</evidence>
<keyword evidence="1" id="KW-0227">DNA damage</keyword>
<dbReference type="AlphaFoldDB" id="A0A3A4A824"/>
<dbReference type="GO" id="GO:0006281">
    <property type="term" value="P:DNA repair"/>
    <property type="evidence" value="ECO:0007669"/>
    <property type="project" value="UniProtKB-KW"/>
</dbReference>
<feature type="region of interest" description="Disordered" evidence="4">
    <location>
        <begin position="302"/>
        <end position="359"/>
    </location>
</feature>
<reference evidence="6 7" key="1">
    <citation type="submission" date="2018-09" db="EMBL/GenBank/DDBJ databases">
        <title>YIM 75507 draft genome.</title>
        <authorList>
            <person name="Tang S."/>
            <person name="Feng Y."/>
        </authorList>
    </citation>
    <scope>NUCLEOTIDE SEQUENCE [LARGE SCALE GENOMIC DNA]</scope>
    <source>
        <strain evidence="6 7">YIM 75507</strain>
    </source>
</reference>
<evidence type="ECO:0000313" key="7">
    <source>
        <dbReference type="Proteomes" id="UP000265768"/>
    </source>
</evidence>
<keyword evidence="7" id="KW-1185">Reference proteome</keyword>